<dbReference type="GO" id="GO:0004326">
    <property type="term" value="F:tetrahydrofolylpolyglutamate synthase activity"/>
    <property type="evidence" value="ECO:0007669"/>
    <property type="project" value="InterPro"/>
</dbReference>
<dbReference type="PROSITE" id="PS01011">
    <property type="entry name" value="FOLYLPOLYGLU_SYNT_1"/>
    <property type="match status" value="1"/>
</dbReference>
<dbReference type="InterPro" id="IPR036615">
    <property type="entry name" value="Mur_ligase_C_dom_sf"/>
</dbReference>
<dbReference type="PANTHER" id="PTHR11136:SF0">
    <property type="entry name" value="DIHYDROFOLATE SYNTHETASE-RELATED"/>
    <property type="match status" value="1"/>
</dbReference>
<dbReference type="RefSeq" id="WP_107585088.1">
    <property type="nucleotide sequence ID" value="NZ_PZJJ01000015.1"/>
</dbReference>
<comment type="similarity">
    <text evidence="1">Belongs to the folylpolyglutamate synthase family.</text>
</comment>
<accession>A0A2T4U5K5</accession>
<dbReference type="SUPFAM" id="SSF53623">
    <property type="entry name" value="MurD-like peptide ligases, catalytic domain"/>
    <property type="match status" value="1"/>
</dbReference>
<keyword evidence="9" id="KW-1185">Reference proteome</keyword>
<dbReference type="PANTHER" id="PTHR11136">
    <property type="entry name" value="FOLYLPOLYGLUTAMATE SYNTHASE-RELATED"/>
    <property type="match status" value="1"/>
</dbReference>
<dbReference type="Gene3D" id="3.40.1190.10">
    <property type="entry name" value="Mur-like, catalytic domain"/>
    <property type="match status" value="1"/>
</dbReference>
<reference evidence="8 9" key="1">
    <citation type="submission" date="2018-03" db="EMBL/GenBank/DDBJ databases">
        <title>Alkalicoccus saliphilus sp. nov., isolated from a mineral pool.</title>
        <authorList>
            <person name="Zhao B."/>
        </authorList>
    </citation>
    <scope>NUCLEOTIDE SEQUENCE [LARGE SCALE GENOMIC DNA]</scope>
    <source>
        <strain evidence="8 9">6AG</strain>
    </source>
</reference>
<protein>
    <recommendedName>
        <fullName evidence="7">Mur ligase central domain-containing protein</fullName>
    </recommendedName>
</protein>
<evidence type="ECO:0000259" key="7">
    <source>
        <dbReference type="Pfam" id="PF08245"/>
    </source>
</evidence>
<dbReference type="GO" id="GO:0005737">
    <property type="term" value="C:cytoplasm"/>
    <property type="evidence" value="ECO:0007669"/>
    <property type="project" value="TreeGrafter"/>
</dbReference>
<evidence type="ECO:0000256" key="4">
    <source>
        <dbReference type="ARBA" id="ARBA00022741"/>
    </source>
</evidence>
<dbReference type="OrthoDB" id="9809356at2"/>
<evidence type="ECO:0000256" key="1">
    <source>
        <dbReference type="ARBA" id="ARBA00008276"/>
    </source>
</evidence>
<dbReference type="Gene3D" id="3.90.190.20">
    <property type="entry name" value="Mur ligase, C-terminal domain"/>
    <property type="match status" value="1"/>
</dbReference>
<organism evidence="8 9">
    <name type="scientific">Alkalicoccus saliphilus</name>
    <dbReference type="NCBI Taxonomy" id="200989"/>
    <lineage>
        <taxon>Bacteria</taxon>
        <taxon>Bacillati</taxon>
        <taxon>Bacillota</taxon>
        <taxon>Bacilli</taxon>
        <taxon>Bacillales</taxon>
        <taxon>Bacillaceae</taxon>
        <taxon>Alkalicoccus</taxon>
    </lineage>
</organism>
<sequence>MGASDKAFEKREGAGIMYSLDRMEALMEELGQPQNRCPVIHVAGTNGKGTVVTFIDRLIHEEGRKTAAFMTPSPGERHEQLTSGGRPVSSGLFEEAVNLVLPAVEKVEETRGETISSFELLTAVVFTAAAELIKPDVLIIEAGMGGRLDATNVVRKPEATIITSVGTDHAEFLGHTREAVAREKAGIMRPEVPCISACDEEADEWLRQEAERIGAVWTPLPDDWTFTEPDLFTCREETAWLPIPGKHQARNARAALAASEIFVKPKLSSLEKAEQPGRWEAFGPGIILDTAHNKEAVEALCDTAARYPRVSFLTAVMRDKPVHQMVETMQQLGEVTAAAMPDERGMTQEEWEKEFPGLPFTGDPHAWIREKQRKLKYQELLIVTGSHAFIRFIKNPQ</sequence>
<evidence type="ECO:0000256" key="3">
    <source>
        <dbReference type="ARBA" id="ARBA00022723"/>
    </source>
</evidence>
<dbReference type="InterPro" id="IPR001645">
    <property type="entry name" value="Folylpolyglutamate_synth"/>
</dbReference>
<evidence type="ECO:0000256" key="6">
    <source>
        <dbReference type="ARBA" id="ARBA00022842"/>
    </source>
</evidence>
<dbReference type="AlphaFoldDB" id="A0A2T4U5K5"/>
<dbReference type="GO" id="GO:0005524">
    <property type="term" value="F:ATP binding"/>
    <property type="evidence" value="ECO:0007669"/>
    <property type="project" value="UniProtKB-KW"/>
</dbReference>
<dbReference type="EMBL" id="PZJJ01000015">
    <property type="protein sequence ID" value="PTL38676.1"/>
    <property type="molecule type" value="Genomic_DNA"/>
</dbReference>
<keyword evidence="3" id="KW-0479">Metal-binding</keyword>
<gene>
    <name evidence="8" type="ORF">C6Y45_09990</name>
</gene>
<feature type="domain" description="Mur ligase central" evidence="7">
    <location>
        <begin position="42"/>
        <end position="258"/>
    </location>
</feature>
<dbReference type="GO" id="GO:0046872">
    <property type="term" value="F:metal ion binding"/>
    <property type="evidence" value="ECO:0007669"/>
    <property type="project" value="UniProtKB-KW"/>
</dbReference>
<comment type="caution">
    <text evidence="8">The sequence shown here is derived from an EMBL/GenBank/DDBJ whole genome shotgun (WGS) entry which is preliminary data.</text>
</comment>
<name>A0A2T4U5K5_9BACI</name>
<evidence type="ECO:0000256" key="5">
    <source>
        <dbReference type="ARBA" id="ARBA00022840"/>
    </source>
</evidence>
<dbReference type="Pfam" id="PF08245">
    <property type="entry name" value="Mur_ligase_M"/>
    <property type="match status" value="1"/>
</dbReference>
<keyword evidence="6" id="KW-0460">Magnesium</keyword>
<evidence type="ECO:0000313" key="9">
    <source>
        <dbReference type="Proteomes" id="UP000240509"/>
    </source>
</evidence>
<dbReference type="PIRSF" id="PIRSF001563">
    <property type="entry name" value="Folylpolyglu_synth"/>
    <property type="match status" value="1"/>
</dbReference>
<dbReference type="SUPFAM" id="SSF53244">
    <property type="entry name" value="MurD-like peptide ligases, peptide-binding domain"/>
    <property type="match status" value="1"/>
</dbReference>
<dbReference type="Proteomes" id="UP000240509">
    <property type="component" value="Unassembled WGS sequence"/>
</dbReference>
<dbReference type="InterPro" id="IPR018109">
    <property type="entry name" value="Folylpolyglutamate_synth_CS"/>
</dbReference>
<evidence type="ECO:0000313" key="8">
    <source>
        <dbReference type="EMBL" id="PTL38676.1"/>
    </source>
</evidence>
<proteinExistence type="inferred from homology"/>
<dbReference type="InterPro" id="IPR013221">
    <property type="entry name" value="Mur_ligase_cen"/>
</dbReference>
<dbReference type="PROSITE" id="PS01012">
    <property type="entry name" value="FOLYLPOLYGLU_SYNT_2"/>
    <property type="match status" value="1"/>
</dbReference>
<keyword evidence="2" id="KW-0436">Ligase</keyword>
<keyword evidence="5" id="KW-0067">ATP-binding</keyword>
<dbReference type="InterPro" id="IPR036565">
    <property type="entry name" value="Mur-like_cat_sf"/>
</dbReference>
<dbReference type="NCBIfam" id="TIGR01499">
    <property type="entry name" value="folC"/>
    <property type="match status" value="1"/>
</dbReference>
<evidence type="ECO:0000256" key="2">
    <source>
        <dbReference type="ARBA" id="ARBA00022598"/>
    </source>
</evidence>
<keyword evidence="4" id="KW-0547">Nucleotide-binding</keyword>
<dbReference type="GO" id="GO:0008841">
    <property type="term" value="F:dihydrofolate synthase activity"/>
    <property type="evidence" value="ECO:0007669"/>
    <property type="project" value="TreeGrafter"/>
</dbReference>